<dbReference type="AlphaFoldDB" id="I4E432"/>
<accession>I4E432</accession>
<dbReference type="EMBL" id="FR845703">
    <property type="protein sequence ID" value="CCA44096.1"/>
    <property type="molecule type" value="Genomic_DNA"/>
</dbReference>
<proteinExistence type="predicted"/>
<organism evidence="1">
    <name type="scientific">Neisseria meningitidis alpha522</name>
    <dbReference type="NCBI Taxonomy" id="996307"/>
    <lineage>
        <taxon>Bacteria</taxon>
        <taxon>Pseudomonadati</taxon>
        <taxon>Pseudomonadota</taxon>
        <taxon>Betaproteobacteria</taxon>
        <taxon>Neisseriales</taxon>
        <taxon>Neisseriaceae</taxon>
        <taxon>Neisseria</taxon>
    </lineage>
</organism>
<sequence>MIQIKHDFKQKLWSSIRDYIAFPPSAFKQNAV</sequence>
<reference evidence="1" key="1">
    <citation type="submission" date="2011-03" db="EMBL/GenBank/DDBJ databases">
        <title>Draft genome of Neisseria meningitidis strain alpha522.</title>
        <authorList>
            <person name="Schoen C."/>
            <person name="Blom J."/>
        </authorList>
    </citation>
    <scope>NUCLEOTIDE SEQUENCE</scope>
    <source>
        <strain evidence="1">Alpha522</strain>
    </source>
</reference>
<evidence type="ECO:0000313" key="1">
    <source>
        <dbReference type="EMBL" id="CCA44096.1"/>
    </source>
</evidence>
<name>I4E432_NEIME</name>
<gene>
    <name evidence="1" type="ORF">NMALPHA522_0555</name>
</gene>
<protein>
    <submittedName>
        <fullName evidence="1">Uncharacterized protein</fullName>
    </submittedName>
</protein>